<dbReference type="InterPro" id="IPR037673">
    <property type="entry name" value="MSC/AndL"/>
</dbReference>
<dbReference type="Pfam" id="PF01741">
    <property type="entry name" value="MscL"/>
    <property type="match status" value="1"/>
</dbReference>
<name>A0A7K1LFD0_9MICC</name>
<keyword evidence="8 10" id="KW-0472">Membrane</keyword>
<dbReference type="PANTHER" id="PTHR30266">
    <property type="entry name" value="MECHANOSENSITIVE CHANNEL MSCL"/>
    <property type="match status" value="1"/>
</dbReference>
<evidence type="ECO:0000256" key="10">
    <source>
        <dbReference type="HAMAP-Rule" id="MF_00115"/>
    </source>
</evidence>
<dbReference type="InterPro" id="IPR036019">
    <property type="entry name" value="MscL_channel"/>
</dbReference>
<dbReference type="EMBL" id="WOGT01000001">
    <property type="protein sequence ID" value="MUN53820.1"/>
    <property type="molecule type" value="Genomic_DNA"/>
</dbReference>
<evidence type="ECO:0000256" key="8">
    <source>
        <dbReference type="ARBA" id="ARBA00023136"/>
    </source>
</evidence>
<dbReference type="PRINTS" id="PR01264">
    <property type="entry name" value="MECHCHANNEL"/>
</dbReference>
<organism evidence="11 12">
    <name type="scientific">Rothia koreensis</name>
    <dbReference type="NCBI Taxonomy" id="592378"/>
    <lineage>
        <taxon>Bacteria</taxon>
        <taxon>Bacillati</taxon>
        <taxon>Actinomycetota</taxon>
        <taxon>Actinomycetes</taxon>
        <taxon>Micrococcales</taxon>
        <taxon>Micrococcaceae</taxon>
        <taxon>Rothia</taxon>
    </lineage>
</organism>
<dbReference type="PANTHER" id="PTHR30266:SF2">
    <property type="entry name" value="LARGE-CONDUCTANCE MECHANOSENSITIVE CHANNEL"/>
    <property type="match status" value="1"/>
</dbReference>
<dbReference type="GO" id="GO:0005886">
    <property type="term" value="C:plasma membrane"/>
    <property type="evidence" value="ECO:0007669"/>
    <property type="project" value="UniProtKB-SubCell"/>
</dbReference>
<dbReference type="Proteomes" id="UP000462152">
    <property type="component" value="Unassembled WGS sequence"/>
</dbReference>
<dbReference type="RefSeq" id="WP_129313931.1">
    <property type="nucleotide sequence ID" value="NZ_JBFCQO010000002.1"/>
</dbReference>
<comment type="caution">
    <text evidence="11">The sequence shown here is derived from an EMBL/GenBank/DDBJ whole genome shotgun (WGS) entry which is preliminary data.</text>
</comment>
<dbReference type="Gene3D" id="1.10.1200.120">
    <property type="entry name" value="Large-conductance mechanosensitive channel, MscL, domain 1"/>
    <property type="match status" value="1"/>
</dbReference>
<dbReference type="InterPro" id="IPR019823">
    <property type="entry name" value="Mechanosensitive_channel_CS"/>
</dbReference>
<dbReference type="HAMAP" id="MF_00115">
    <property type="entry name" value="MscL"/>
    <property type="match status" value="1"/>
</dbReference>
<keyword evidence="4 10" id="KW-1003">Cell membrane</keyword>
<keyword evidence="3 10" id="KW-0813">Transport</keyword>
<evidence type="ECO:0000256" key="9">
    <source>
        <dbReference type="ARBA" id="ARBA00023303"/>
    </source>
</evidence>
<proteinExistence type="inferred from homology"/>
<comment type="subunit">
    <text evidence="10">Homopentamer.</text>
</comment>
<evidence type="ECO:0000256" key="4">
    <source>
        <dbReference type="ARBA" id="ARBA00022475"/>
    </source>
</evidence>
<dbReference type="NCBIfam" id="TIGR00220">
    <property type="entry name" value="mscL"/>
    <property type="match status" value="1"/>
</dbReference>
<gene>
    <name evidence="10 11" type="primary">mscL</name>
    <name evidence="11" type="ORF">GMA10_01020</name>
</gene>
<evidence type="ECO:0000256" key="7">
    <source>
        <dbReference type="ARBA" id="ARBA00023065"/>
    </source>
</evidence>
<dbReference type="PROSITE" id="PS01327">
    <property type="entry name" value="MSCL"/>
    <property type="match status" value="1"/>
</dbReference>
<feature type="transmembrane region" description="Helical" evidence="10">
    <location>
        <begin position="12"/>
        <end position="35"/>
    </location>
</feature>
<evidence type="ECO:0000256" key="6">
    <source>
        <dbReference type="ARBA" id="ARBA00022989"/>
    </source>
</evidence>
<accession>A0A7K1LFD0</accession>
<keyword evidence="6 10" id="KW-1133">Transmembrane helix</keyword>
<dbReference type="OrthoDB" id="9810350at2"/>
<evidence type="ECO:0000256" key="3">
    <source>
        <dbReference type="ARBA" id="ARBA00022448"/>
    </source>
</evidence>
<evidence type="ECO:0000313" key="11">
    <source>
        <dbReference type="EMBL" id="MUN53820.1"/>
    </source>
</evidence>
<dbReference type="SUPFAM" id="SSF81330">
    <property type="entry name" value="Gated mechanosensitive channel"/>
    <property type="match status" value="1"/>
</dbReference>
<keyword evidence="5 10" id="KW-0812">Transmembrane</keyword>
<comment type="function">
    <text evidence="10">Channel that opens in response to stretch forces in the membrane lipid bilayer. May participate in the regulation of osmotic pressure changes within the cell.</text>
</comment>
<reference evidence="11 12" key="1">
    <citation type="submission" date="2019-12" db="EMBL/GenBank/DDBJ databases">
        <authorList>
            <person name="Li J."/>
            <person name="Shi Y."/>
            <person name="Xu G."/>
            <person name="Xiao D."/>
            <person name="Ran X."/>
        </authorList>
    </citation>
    <scope>NUCLEOTIDE SEQUENCE [LARGE SCALE GENOMIC DNA]</scope>
    <source>
        <strain evidence="11 12">JCM 15915</strain>
    </source>
</reference>
<evidence type="ECO:0000256" key="1">
    <source>
        <dbReference type="ARBA" id="ARBA00004651"/>
    </source>
</evidence>
<comment type="subcellular location">
    <subcellularLocation>
        <location evidence="1 10">Cell membrane</location>
        <topology evidence="1 10">Multi-pass membrane protein</topology>
    </subcellularLocation>
</comment>
<sequence>MLKGFKDFIMRGNVIDLAVGVIIGGAFSTVVNALVESVIMPAISMLVGSPNFDDFLVFGQIKVGVFLTALVNFLLVAAALYFCIVMPINTMNARRARKLGLEEEDETEPEVALLTEIRDALISNKNVTGASSYVDPEANKN</sequence>
<dbReference type="InterPro" id="IPR001185">
    <property type="entry name" value="MS_channel"/>
</dbReference>
<dbReference type="GO" id="GO:0008381">
    <property type="term" value="F:mechanosensitive monoatomic ion channel activity"/>
    <property type="evidence" value="ECO:0007669"/>
    <property type="project" value="UniProtKB-UniRule"/>
</dbReference>
<evidence type="ECO:0000256" key="5">
    <source>
        <dbReference type="ARBA" id="ARBA00022692"/>
    </source>
</evidence>
<keyword evidence="7 10" id="KW-0406">Ion transport</keyword>
<feature type="transmembrane region" description="Helical" evidence="10">
    <location>
        <begin position="55"/>
        <end position="88"/>
    </location>
</feature>
<evidence type="ECO:0000313" key="12">
    <source>
        <dbReference type="Proteomes" id="UP000462152"/>
    </source>
</evidence>
<dbReference type="AlphaFoldDB" id="A0A7K1LFD0"/>
<protein>
    <recommendedName>
        <fullName evidence="10">Large-conductance mechanosensitive channel</fullName>
    </recommendedName>
</protein>
<evidence type="ECO:0000256" key="2">
    <source>
        <dbReference type="ARBA" id="ARBA00007254"/>
    </source>
</evidence>
<comment type="similarity">
    <text evidence="2 10">Belongs to the MscL family.</text>
</comment>
<keyword evidence="12" id="KW-1185">Reference proteome</keyword>
<keyword evidence="9 10" id="KW-0407">Ion channel</keyword>